<keyword evidence="4" id="KW-1185">Reference proteome</keyword>
<reference evidence="4" key="1">
    <citation type="journal article" date="2013" name="Nature">
        <title>Pan genome of the phytoplankton Emiliania underpins its global distribution.</title>
        <authorList>
            <person name="Read B.A."/>
            <person name="Kegel J."/>
            <person name="Klute M.J."/>
            <person name="Kuo A."/>
            <person name="Lefebvre S.C."/>
            <person name="Maumus F."/>
            <person name="Mayer C."/>
            <person name="Miller J."/>
            <person name="Monier A."/>
            <person name="Salamov A."/>
            <person name="Young J."/>
            <person name="Aguilar M."/>
            <person name="Claverie J.M."/>
            <person name="Frickenhaus S."/>
            <person name="Gonzalez K."/>
            <person name="Herman E.K."/>
            <person name="Lin Y.C."/>
            <person name="Napier J."/>
            <person name="Ogata H."/>
            <person name="Sarno A.F."/>
            <person name="Shmutz J."/>
            <person name="Schroeder D."/>
            <person name="de Vargas C."/>
            <person name="Verret F."/>
            <person name="von Dassow P."/>
            <person name="Valentin K."/>
            <person name="Van de Peer Y."/>
            <person name="Wheeler G."/>
            <person name="Dacks J.B."/>
            <person name="Delwiche C.F."/>
            <person name="Dyhrman S.T."/>
            <person name="Glockner G."/>
            <person name="John U."/>
            <person name="Richards T."/>
            <person name="Worden A.Z."/>
            <person name="Zhang X."/>
            <person name="Grigoriev I.V."/>
            <person name="Allen A.E."/>
            <person name="Bidle K."/>
            <person name="Borodovsky M."/>
            <person name="Bowler C."/>
            <person name="Brownlee C."/>
            <person name="Cock J.M."/>
            <person name="Elias M."/>
            <person name="Gladyshev V.N."/>
            <person name="Groth M."/>
            <person name="Guda C."/>
            <person name="Hadaegh A."/>
            <person name="Iglesias-Rodriguez M.D."/>
            <person name="Jenkins J."/>
            <person name="Jones B.M."/>
            <person name="Lawson T."/>
            <person name="Leese F."/>
            <person name="Lindquist E."/>
            <person name="Lobanov A."/>
            <person name="Lomsadze A."/>
            <person name="Malik S.B."/>
            <person name="Marsh M.E."/>
            <person name="Mackinder L."/>
            <person name="Mock T."/>
            <person name="Mueller-Roeber B."/>
            <person name="Pagarete A."/>
            <person name="Parker M."/>
            <person name="Probert I."/>
            <person name="Quesneville H."/>
            <person name="Raines C."/>
            <person name="Rensing S.A."/>
            <person name="Riano-Pachon D.M."/>
            <person name="Richier S."/>
            <person name="Rokitta S."/>
            <person name="Shiraiwa Y."/>
            <person name="Soanes D.M."/>
            <person name="van der Giezen M."/>
            <person name="Wahlund T.M."/>
            <person name="Williams B."/>
            <person name="Wilson W."/>
            <person name="Wolfe G."/>
            <person name="Wurch L.L."/>
        </authorList>
    </citation>
    <scope>NUCLEOTIDE SEQUENCE</scope>
</reference>
<dbReference type="Pfam" id="PF00505">
    <property type="entry name" value="HMG_box"/>
    <property type="match status" value="1"/>
</dbReference>
<dbReference type="GO" id="GO:0003677">
    <property type="term" value="F:DNA binding"/>
    <property type="evidence" value="ECO:0007669"/>
    <property type="project" value="UniProtKB-UniRule"/>
</dbReference>
<keyword evidence="1" id="KW-0238">DNA-binding</keyword>
<dbReference type="AlphaFoldDB" id="A0A0D3JNM6"/>
<evidence type="ECO:0000256" key="1">
    <source>
        <dbReference type="PROSITE-ProRule" id="PRU00267"/>
    </source>
</evidence>
<reference evidence="3" key="2">
    <citation type="submission" date="2024-10" db="UniProtKB">
        <authorList>
            <consortium name="EnsemblProtists"/>
        </authorList>
    </citation>
    <scope>IDENTIFICATION</scope>
</reference>
<dbReference type="InterPro" id="IPR009071">
    <property type="entry name" value="HMG_box_dom"/>
</dbReference>
<organism evidence="3 4">
    <name type="scientific">Emiliania huxleyi (strain CCMP1516)</name>
    <dbReference type="NCBI Taxonomy" id="280463"/>
    <lineage>
        <taxon>Eukaryota</taxon>
        <taxon>Haptista</taxon>
        <taxon>Haptophyta</taxon>
        <taxon>Prymnesiophyceae</taxon>
        <taxon>Isochrysidales</taxon>
        <taxon>Noelaerhabdaceae</taxon>
        <taxon>Emiliania</taxon>
    </lineage>
</organism>
<dbReference type="CDD" id="cd00084">
    <property type="entry name" value="HMG-box_SF"/>
    <property type="match status" value="1"/>
</dbReference>
<dbReference type="HOGENOM" id="CLU_1963712_0_0_1"/>
<dbReference type="PaxDb" id="2903-EOD25111"/>
<dbReference type="RefSeq" id="XP_005777540.1">
    <property type="nucleotide sequence ID" value="XM_005777483.1"/>
</dbReference>
<evidence type="ECO:0000313" key="3">
    <source>
        <dbReference type="EnsemblProtists" id="EOD25111"/>
    </source>
</evidence>
<evidence type="ECO:0000313" key="4">
    <source>
        <dbReference type="Proteomes" id="UP000013827"/>
    </source>
</evidence>
<accession>A0A0D3JNM6</accession>
<dbReference type="PROSITE" id="PS50118">
    <property type="entry name" value="HMG_BOX_2"/>
    <property type="match status" value="1"/>
</dbReference>
<dbReference type="SMART" id="SM00398">
    <property type="entry name" value="HMG"/>
    <property type="match status" value="1"/>
</dbReference>
<name>A0A0D3JNM6_EMIH1</name>
<dbReference type="Proteomes" id="UP000013827">
    <property type="component" value="Unassembled WGS sequence"/>
</dbReference>
<proteinExistence type="predicted"/>
<dbReference type="EnsemblProtists" id="EOD25111">
    <property type="protein sequence ID" value="EOD25111"/>
    <property type="gene ID" value="EMIHUDRAFT_206220"/>
</dbReference>
<evidence type="ECO:0000259" key="2">
    <source>
        <dbReference type="PROSITE" id="PS50118"/>
    </source>
</evidence>
<dbReference type="GO" id="GO:0005634">
    <property type="term" value="C:nucleus"/>
    <property type="evidence" value="ECO:0007669"/>
    <property type="project" value="UniProtKB-UniRule"/>
</dbReference>
<sequence>MSLPAARAVECTELSAGSAASIAARPVRAFSLFVRAQSESLKRTQPDQGAAAVRKAVEASWQSLSDAQRAVYVQAAREHNAGIRKRQALAPPSQLCTRHELWLEGGAASPFSSQGGSEKFDVAYAIAD</sequence>
<protein>
    <recommendedName>
        <fullName evidence="2">HMG box domain-containing protein</fullName>
    </recommendedName>
</protein>
<dbReference type="SUPFAM" id="SSF47095">
    <property type="entry name" value="HMG-box"/>
    <property type="match status" value="1"/>
</dbReference>
<dbReference type="Gene3D" id="1.10.30.10">
    <property type="entry name" value="High mobility group box domain"/>
    <property type="match status" value="1"/>
</dbReference>
<dbReference type="InterPro" id="IPR036910">
    <property type="entry name" value="HMG_box_dom_sf"/>
</dbReference>
<dbReference type="KEGG" id="ehx:EMIHUDRAFT_206220"/>
<feature type="DNA-binding region" description="HMG box" evidence="1">
    <location>
        <begin position="23"/>
        <end position="78"/>
    </location>
</feature>
<dbReference type="GeneID" id="17270657"/>
<feature type="domain" description="HMG box" evidence="2">
    <location>
        <begin position="23"/>
        <end position="78"/>
    </location>
</feature>
<keyword evidence="1" id="KW-0539">Nucleus</keyword>